<keyword evidence="2" id="KW-1185">Reference proteome</keyword>
<dbReference type="AlphaFoldDB" id="A0A918CNA5"/>
<evidence type="ECO:0000313" key="2">
    <source>
        <dbReference type="Proteomes" id="UP000603865"/>
    </source>
</evidence>
<dbReference type="EMBL" id="BMQL01000052">
    <property type="protein sequence ID" value="GGR31469.1"/>
    <property type="molecule type" value="Genomic_DNA"/>
</dbReference>
<dbReference type="RefSeq" id="WP_189093028.1">
    <property type="nucleotide sequence ID" value="NZ_BMQL01000052.1"/>
</dbReference>
<evidence type="ECO:0000313" key="1">
    <source>
        <dbReference type="EMBL" id="GGR31469.1"/>
    </source>
</evidence>
<gene>
    <name evidence="1" type="ORF">GCM10008957_47730</name>
</gene>
<proteinExistence type="predicted"/>
<accession>A0A918CNA5</accession>
<protein>
    <submittedName>
        <fullName evidence="1">Uncharacterized protein</fullName>
    </submittedName>
</protein>
<dbReference type="Proteomes" id="UP000603865">
    <property type="component" value="Unassembled WGS sequence"/>
</dbReference>
<sequence>MSEHAQTVQLATGPTIIIEAWTLDQIAANSADFLNMVNAFTSSLTGNQPLTQEFSALVVRVVKLSLQRPEDVVHIRAGDLSELMEAVWQVNGLGDFVKKMLSLQVQIRTGLQEALAQS</sequence>
<organism evidence="1 2">
    <name type="scientific">Deinococcus ruber</name>
    <dbReference type="NCBI Taxonomy" id="1848197"/>
    <lineage>
        <taxon>Bacteria</taxon>
        <taxon>Thermotogati</taxon>
        <taxon>Deinococcota</taxon>
        <taxon>Deinococci</taxon>
        <taxon>Deinococcales</taxon>
        <taxon>Deinococcaceae</taxon>
        <taxon>Deinococcus</taxon>
    </lineage>
</organism>
<name>A0A918CNA5_9DEIO</name>
<reference evidence="1" key="1">
    <citation type="journal article" date="2014" name="Int. J. Syst. Evol. Microbiol.">
        <title>Complete genome sequence of Corynebacterium casei LMG S-19264T (=DSM 44701T), isolated from a smear-ripened cheese.</title>
        <authorList>
            <consortium name="US DOE Joint Genome Institute (JGI-PGF)"/>
            <person name="Walter F."/>
            <person name="Albersmeier A."/>
            <person name="Kalinowski J."/>
            <person name="Ruckert C."/>
        </authorList>
    </citation>
    <scope>NUCLEOTIDE SEQUENCE</scope>
    <source>
        <strain evidence="1">JCM 31311</strain>
    </source>
</reference>
<comment type="caution">
    <text evidence="1">The sequence shown here is derived from an EMBL/GenBank/DDBJ whole genome shotgun (WGS) entry which is preliminary data.</text>
</comment>
<reference evidence="1" key="2">
    <citation type="submission" date="2020-09" db="EMBL/GenBank/DDBJ databases">
        <authorList>
            <person name="Sun Q."/>
            <person name="Ohkuma M."/>
        </authorList>
    </citation>
    <scope>NUCLEOTIDE SEQUENCE</scope>
    <source>
        <strain evidence="1">JCM 31311</strain>
    </source>
</reference>